<reference evidence="2 3" key="1">
    <citation type="submission" date="2024-01" db="EMBL/GenBank/DDBJ databases">
        <authorList>
            <person name="Alioto T."/>
            <person name="Alioto T."/>
            <person name="Gomez Garrido J."/>
        </authorList>
    </citation>
    <scope>NUCLEOTIDE SEQUENCE [LARGE SCALE GENOMIC DNA]</scope>
</reference>
<proteinExistence type="predicted"/>
<comment type="caution">
    <text evidence="2">The sequence shown here is derived from an EMBL/GenBank/DDBJ whole genome shotgun (WGS) entry which is preliminary data.</text>
</comment>
<organism evidence="2 3">
    <name type="scientific">Scomber scombrus</name>
    <name type="common">Atlantic mackerel</name>
    <name type="synonym">Scomber vernalis</name>
    <dbReference type="NCBI Taxonomy" id="13677"/>
    <lineage>
        <taxon>Eukaryota</taxon>
        <taxon>Metazoa</taxon>
        <taxon>Chordata</taxon>
        <taxon>Craniata</taxon>
        <taxon>Vertebrata</taxon>
        <taxon>Euteleostomi</taxon>
        <taxon>Actinopterygii</taxon>
        <taxon>Neopterygii</taxon>
        <taxon>Teleostei</taxon>
        <taxon>Neoteleostei</taxon>
        <taxon>Acanthomorphata</taxon>
        <taxon>Pelagiaria</taxon>
        <taxon>Scombriformes</taxon>
        <taxon>Scombridae</taxon>
        <taxon>Scomber</taxon>
    </lineage>
</organism>
<dbReference type="Proteomes" id="UP001314229">
    <property type="component" value="Unassembled WGS sequence"/>
</dbReference>
<evidence type="ECO:0000313" key="2">
    <source>
        <dbReference type="EMBL" id="CAK6967857.1"/>
    </source>
</evidence>
<name>A0AAV1P828_SCOSC</name>
<protein>
    <submittedName>
        <fullName evidence="2">Uncharacterized protein</fullName>
    </submittedName>
</protein>
<evidence type="ECO:0000313" key="3">
    <source>
        <dbReference type="Proteomes" id="UP001314229"/>
    </source>
</evidence>
<accession>A0AAV1P828</accession>
<keyword evidence="3" id="KW-1185">Reference proteome</keyword>
<feature type="region of interest" description="Disordered" evidence="1">
    <location>
        <begin position="55"/>
        <end position="99"/>
    </location>
</feature>
<sequence>MESPLQDQRHCPACPSGIIAPTDLHLLCFECLGMEHAIAQRANFFSGQTLLALSPDASDEEEREYGEDAMEEEDAAPTHTTTIPEEASLTRPASTFLPS</sequence>
<dbReference type="EMBL" id="CAWUFR010000111">
    <property type="protein sequence ID" value="CAK6967857.1"/>
    <property type="molecule type" value="Genomic_DNA"/>
</dbReference>
<gene>
    <name evidence="2" type="ORF">FSCOSCO3_A030796</name>
</gene>
<feature type="compositionally biased region" description="Acidic residues" evidence="1">
    <location>
        <begin position="57"/>
        <end position="75"/>
    </location>
</feature>
<dbReference type="AlphaFoldDB" id="A0AAV1P828"/>
<evidence type="ECO:0000256" key="1">
    <source>
        <dbReference type="SAM" id="MobiDB-lite"/>
    </source>
</evidence>